<dbReference type="Proteomes" id="UP000241769">
    <property type="component" value="Unassembled WGS sequence"/>
</dbReference>
<protein>
    <submittedName>
        <fullName evidence="1">Uncharacterized protein</fullName>
    </submittedName>
</protein>
<dbReference type="InParanoid" id="A0A2P6N8K3"/>
<evidence type="ECO:0000313" key="2">
    <source>
        <dbReference type="Proteomes" id="UP000241769"/>
    </source>
</evidence>
<evidence type="ECO:0000313" key="1">
    <source>
        <dbReference type="EMBL" id="PRP80275.1"/>
    </source>
</evidence>
<keyword evidence="2" id="KW-1185">Reference proteome</keyword>
<dbReference type="EMBL" id="MDYQ01000155">
    <property type="protein sequence ID" value="PRP80275.1"/>
    <property type="molecule type" value="Genomic_DNA"/>
</dbReference>
<reference evidence="1 2" key="1">
    <citation type="journal article" date="2018" name="Genome Biol. Evol.">
        <title>Multiple Roots of Fruiting Body Formation in Amoebozoa.</title>
        <authorList>
            <person name="Hillmann F."/>
            <person name="Forbes G."/>
            <person name="Novohradska S."/>
            <person name="Ferling I."/>
            <person name="Riege K."/>
            <person name="Groth M."/>
            <person name="Westermann M."/>
            <person name="Marz M."/>
            <person name="Spaller T."/>
            <person name="Winckler T."/>
            <person name="Schaap P."/>
            <person name="Glockner G."/>
        </authorList>
    </citation>
    <scope>NUCLEOTIDE SEQUENCE [LARGE SCALE GENOMIC DNA]</scope>
    <source>
        <strain evidence="1 2">Jena</strain>
    </source>
</reference>
<sequence>MPPTERLVEEVLTLLISDRGCFKTMTGVSIGSRLLTIVVERGLEFQSLKRKDSTVKALSENENIFYLKLGGAVRRPEIQHP</sequence>
<dbReference type="AlphaFoldDB" id="A0A2P6N8K3"/>
<comment type="caution">
    <text evidence="1">The sequence shown here is derived from an EMBL/GenBank/DDBJ whole genome shotgun (WGS) entry which is preliminary data.</text>
</comment>
<accession>A0A2P6N8K3</accession>
<proteinExistence type="predicted"/>
<organism evidence="1 2">
    <name type="scientific">Planoprotostelium fungivorum</name>
    <dbReference type="NCBI Taxonomy" id="1890364"/>
    <lineage>
        <taxon>Eukaryota</taxon>
        <taxon>Amoebozoa</taxon>
        <taxon>Evosea</taxon>
        <taxon>Variosea</taxon>
        <taxon>Cavosteliida</taxon>
        <taxon>Cavosteliaceae</taxon>
        <taxon>Planoprotostelium</taxon>
    </lineage>
</organism>
<gene>
    <name evidence="1" type="ORF">PROFUN_12742</name>
</gene>
<name>A0A2P6N8K3_9EUKA</name>